<feature type="domain" description="N-acetyltransferase" evidence="1">
    <location>
        <begin position="82"/>
        <end position="216"/>
    </location>
</feature>
<dbReference type="InterPro" id="IPR016181">
    <property type="entry name" value="Acyl_CoA_acyltransferase"/>
</dbReference>
<dbReference type="PROSITE" id="PS51186">
    <property type="entry name" value="GNAT"/>
    <property type="match status" value="1"/>
</dbReference>
<dbReference type="Proteomes" id="UP000598996">
    <property type="component" value="Unassembled WGS sequence"/>
</dbReference>
<name>A0ABS1VW75_9ACTN</name>
<sequence length="216" mass="23232">MRDLIERWQRGWAVARSLDPAEDVGDGLRTECHQPGRAVEYLALDVAALPALCAQVKGEEQVTWLTVPAADPDAAAETIEANGLVLLKRSERLMTINLHKHPTSEPPAPYQLETWLSDDVIRVEVLLDNEVGAHGTVGLTNADAVADRIETLPEHRRRGLASAVMSGLAGAAVDEGADHGLLIASEQGQHLYTALGWRPVASILIATTPGNTYPTD</sequence>
<dbReference type="RefSeq" id="WP_202995352.1">
    <property type="nucleotide sequence ID" value="NZ_JAENHO010000009.1"/>
</dbReference>
<reference evidence="2 3" key="1">
    <citation type="submission" date="2021-01" db="EMBL/GenBank/DDBJ databases">
        <title>Actinoplanes sp. nov. LDG1-01 isolated from lichen.</title>
        <authorList>
            <person name="Saeng-In P."/>
            <person name="Phongsopitanun W."/>
            <person name="Kanchanasin P."/>
            <person name="Yuki M."/>
            <person name="Kudo T."/>
            <person name="Ohkuma M."/>
            <person name="Tanasupawat S."/>
        </authorList>
    </citation>
    <scope>NUCLEOTIDE SEQUENCE [LARGE SCALE GENOMIC DNA]</scope>
    <source>
        <strain evidence="2 3">LDG1-01</strain>
    </source>
</reference>
<gene>
    <name evidence="2" type="ORF">JKJ07_30695</name>
</gene>
<dbReference type="Pfam" id="PF00583">
    <property type="entry name" value="Acetyltransf_1"/>
    <property type="match status" value="1"/>
</dbReference>
<protein>
    <submittedName>
        <fullName evidence="2">GNAT family N-acetyltransferase</fullName>
    </submittedName>
</protein>
<proteinExistence type="predicted"/>
<dbReference type="Gene3D" id="3.40.630.30">
    <property type="match status" value="1"/>
</dbReference>
<accession>A0ABS1VW75</accession>
<evidence type="ECO:0000259" key="1">
    <source>
        <dbReference type="PROSITE" id="PS51186"/>
    </source>
</evidence>
<dbReference type="SUPFAM" id="SSF55729">
    <property type="entry name" value="Acyl-CoA N-acyltransferases (Nat)"/>
    <property type="match status" value="1"/>
</dbReference>
<comment type="caution">
    <text evidence="2">The sequence shown here is derived from an EMBL/GenBank/DDBJ whole genome shotgun (WGS) entry which is preliminary data.</text>
</comment>
<evidence type="ECO:0000313" key="3">
    <source>
        <dbReference type="Proteomes" id="UP000598996"/>
    </source>
</evidence>
<keyword evidence="3" id="KW-1185">Reference proteome</keyword>
<evidence type="ECO:0000313" key="2">
    <source>
        <dbReference type="EMBL" id="MBL7258688.1"/>
    </source>
</evidence>
<dbReference type="EMBL" id="JAENHO010000009">
    <property type="protein sequence ID" value="MBL7258688.1"/>
    <property type="molecule type" value="Genomic_DNA"/>
</dbReference>
<organism evidence="2 3">
    <name type="scientific">Paractinoplanes lichenicola</name>
    <dbReference type="NCBI Taxonomy" id="2802976"/>
    <lineage>
        <taxon>Bacteria</taxon>
        <taxon>Bacillati</taxon>
        <taxon>Actinomycetota</taxon>
        <taxon>Actinomycetes</taxon>
        <taxon>Micromonosporales</taxon>
        <taxon>Micromonosporaceae</taxon>
        <taxon>Paractinoplanes</taxon>
    </lineage>
</organism>
<dbReference type="InterPro" id="IPR000182">
    <property type="entry name" value="GNAT_dom"/>
</dbReference>